<evidence type="ECO:0000313" key="1">
    <source>
        <dbReference type="EMBL" id="GLR54141.1"/>
    </source>
</evidence>
<organism evidence="1 2">
    <name type="scientific">Shinella yambaruensis</name>
    <dbReference type="NCBI Taxonomy" id="415996"/>
    <lineage>
        <taxon>Bacteria</taxon>
        <taxon>Pseudomonadati</taxon>
        <taxon>Pseudomonadota</taxon>
        <taxon>Alphaproteobacteria</taxon>
        <taxon>Hyphomicrobiales</taxon>
        <taxon>Rhizobiaceae</taxon>
        <taxon>Shinella</taxon>
    </lineage>
</organism>
<reference evidence="2" key="1">
    <citation type="journal article" date="2019" name="Int. J. Syst. Evol. Microbiol.">
        <title>The Global Catalogue of Microorganisms (GCM) 10K type strain sequencing project: providing services to taxonomists for standard genome sequencing and annotation.</title>
        <authorList>
            <consortium name="The Broad Institute Genomics Platform"/>
            <consortium name="The Broad Institute Genome Sequencing Center for Infectious Disease"/>
            <person name="Wu L."/>
            <person name="Ma J."/>
        </authorList>
    </citation>
    <scope>NUCLEOTIDE SEQUENCE [LARGE SCALE GENOMIC DNA]</scope>
    <source>
        <strain evidence="2">NBRC 102122</strain>
    </source>
</reference>
<comment type="caution">
    <text evidence="1">The sequence shown here is derived from an EMBL/GenBank/DDBJ whole genome shotgun (WGS) entry which is preliminary data.</text>
</comment>
<name>A0ABQ5ZPW9_9HYPH</name>
<dbReference type="RefSeq" id="WP_245081916.1">
    <property type="nucleotide sequence ID" value="NZ_BSOP01000047.1"/>
</dbReference>
<accession>A0ABQ5ZPW9</accession>
<gene>
    <name evidence="1" type="ORF">GCM10007923_53580</name>
</gene>
<sequence length="112" mass="12390">MSHGNTTDAERVASAFTWPMVPVGADPLFRMPFEIGIAMYRQWLGASSRLLQDQSAYLQNLAECDDPLNMLVCQTEFAEKSVVAGLDELRRGVDAITDTACEQLIVDRALPQ</sequence>
<evidence type="ECO:0000313" key="2">
    <source>
        <dbReference type="Proteomes" id="UP001156702"/>
    </source>
</evidence>
<dbReference type="Proteomes" id="UP001156702">
    <property type="component" value="Unassembled WGS sequence"/>
</dbReference>
<protein>
    <recommendedName>
        <fullName evidence="3">Phasin domain-containing protein</fullName>
    </recommendedName>
</protein>
<evidence type="ECO:0008006" key="3">
    <source>
        <dbReference type="Google" id="ProtNLM"/>
    </source>
</evidence>
<keyword evidence="2" id="KW-1185">Reference proteome</keyword>
<dbReference type="EMBL" id="BSOP01000047">
    <property type="protein sequence ID" value="GLR54141.1"/>
    <property type="molecule type" value="Genomic_DNA"/>
</dbReference>
<proteinExistence type="predicted"/>